<dbReference type="PANTHER" id="PTHR43792:SF8">
    <property type="entry name" value="[RIBOSOMAL PROTEIN US5]-ALANINE N-ACETYLTRANSFERASE"/>
    <property type="match status" value="1"/>
</dbReference>
<evidence type="ECO:0000256" key="3">
    <source>
        <dbReference type="ARBA" id="ARBA00038502"/>
    </source>
</evidence>
<evidence type="ECO:0000313" key="6">
    <source>
        <dbReference type="Proteomes" id="UP000036426"/>
    </source>
</evidence>
<sequence>MNVDALRQGQSIPLTDDYTMSLIRHEDMVDILAMLANPNVTTYLFFAPAPDALYHGFFDPIIEDTVQAIAEDRWPEHPTVIIRDHQGQYMGMGGLAQVMLLAGNMEVGYQLPEHAWGKGIATAICRALTQLAFTTLDVHKLTADCYGQNAGSYKTLEKCGFRREGCLTGYYKVEHGADDRLFYGMTAEQYAEMV</sequence>
<dbReference type="OrthoDB" id="9801656at2"/>
<keyword evidence="6" id="KW-1185">Reference proteome</keyword>
<protein>
    <submittedName>
        <fullName evidence="5">GNAT family acetyltransferase</fullName>
    </submittedName>
</protein>
<comment type="caution">
    <text evidence="5">The sequence shown here is derived from an EMBL/GenBank/DDBJ whole genome shotgun (WGS) entry which is preliminary data.</text>
</comment>
<proteinExistence type="inferred from homology"/>
<dbReference type="PROSITE" id="PS51186">
    <property type="entry name" value="GNAT"/>
    <property type="match status" value="1"/>
</dbReference>
<dbReference type="InterPro" id="IPR051531">
    <property type="entry name" value="N-acetyltransferase"/>
</dbReference>
<keyword evidence="1 5" id="KW-0808">Transferase</keyword>
<dbReference type="GO" id="GO:0016747">
    <property type="term" value="F:acyltransferase activity, transferring groups other than amino-acyl groups"/>
    <property type="evidence" value="ECO:0007669"/>
    <property type="project" value="InterPro"/>
</dbReference>
<reference evidence="5 6" key="1">
    <citation type="submission" date="2015-05" db="EMBL/GenBank/DDBJ databases">
        <title>Photobacterium galathea sp. nov.</title>
        <authorList>
            <person name="Machado H."/>
            <person name="Gram L."/>
        </authorList>
    </citation>
    <scope>NUCLEOTIDE SEQUENCE [LARGE SCALE GENOMIC DNA]</scope>
    <source>
        <strain evidence="5 6">DSM 25995</strain>
    </source>
</reference>
<dbReference type="InterPro" id="IPR016181">
    <property type="entry name" value="Acyl_CoA_acyltransferase"/>
</dbReference>
<dbReference type="EMBL" id="LDOV01000006">
    <property type="protein sequence ID" value="KLV02522.1"/>
    <property type="molecule type" value="Genomic_DNA"/>
</dbReference>
<feature type="domain" description="N-acetyltransferase" evidence="4">
    <location>
        <begin position="18"/>
        <end position="188"/>
    </location>
</feature>
<dbReference type="PATRIC" id="fig|754436.4.peg.639"/>
<evidence type="ECO:0000256" key="1">
    <source>
        <dbReference type="ARBA" id="ARBA00022679"/>
    </source>
</evidence>
<dbReference type="SUPFAM" id="SSF55729">
    <property type="entry name" value="Acyl-CoA N-acyltransferases (Nat)"/>
    <property type="match status" value="1"/>
</dbReference>
<accession>A0A0J1JKA3</accession>
<dbReference type="Pfam" id="PF13302">
    <property type="entry name" value="Acetyltransf_3"/>
    <property type="match status" value="1"/>
</dbReference>
<dbReference type="AlphaFoldDB" id="A0A0J1JKA3"/>
<comment type="similarity">
    <text evidence="3">Belongs to the acetyltransferase family. RimJ subfamily.</text>
</comment>
<dbReference type="Proteomes" id="UP000036426">
    <property type="component" value="Unassembled WGS sequence"/>
</dbReference>
<dbReference type="Gene3D" id="3.40.630.30">
    <property type="match status" value="1"/>
</dbReference>
<dbReference type="InterPro" id="IPR000182">
    <property type="entry name" value="GNAT_dom"/>
</dbReference>
<dbReference type="RefSeq" id="WP_047872914.1">
    <property type="nucleotide sequence ID" value="NZ_BMYC01000027.1"/>
</dbReference>
<name>A0A0J1JKA3_9GAMM</name>
<organism evidence="5 6">
    <name type="scientific">Photobacterium aphoticum</name>
    <dbReference type="NCBI Taxonomy" id="754436"/>
    <lineage>
        <taxon>Bacteria</taxon>
        <taxon>Pseudomonadati</taxon>
        <taxon>Pseudomonadota</taxon>
        <taxon>Gammaproteobacteria</taxon>
        <taxon>Vibrionales</taxon>
        <taxon>Vibrionaceae</taxon>
        <taxon>Photobacterium</taxon>
    </lineage>
</organism>
<dbReference type="PANTHER" id="PTHR43792">
    <property type="entry name" value="GNAT FAMILY, PUTATIVE (AFU_ORTHOLOGUE AFUA_3G00765)-RELATED-RELATED"/>
    <property type="match status" value="1"/>
</dbReference>
<evidence type="ECO:0000256" key="2">
    <source>
        <dbReference type="ARBA" id="ARBA00023315"/>
    </source>
</evidence>
<evidence type="ECO:0000313" key="5">
    <source>
        <dbReference type="EMBL" id="KLV02522.1"/>
    </source>
</evidence>
<evidence type="ECO:0000259" key="4">
    <source>
        <dbReference type="PROSITE" id="PS51186"/>
    </source>
</evidence>
<keyword evidence="2" id="KW-0012">Acyltransferase</keyword>
<gene>
    <name evidence="5" type="ORF">ABT58_03025</name>
</gene>